<evidence type="ECO:0000313" key="3">
    <source>
        <dbReference type="Proteomes" id="UP000218231"/>
    </source>
</evidence>
<dbReference type="AlphaFoldDB" id="A0A2A2LIQ3"/>
<dbReference type="PANTHER" id="PTHR16199">
    <property type="entry name" value="CONDENSIN-2 COMPLEX SUBUNIT G2"/>
    <property type="match status" value="1"/>
</dbReference>
<feature type="region of interest" description="Disordered" evidence="1">
    <location>
        <begin position="1"/>
        <end position="27"/>
    </location>
</feature>
<evidence type="ECO:0000256" key="1">
    <source>
        <dbReference type="SAM" id="MobiDB-lite"/>
    </source>
</evidence>
<proteinExistence type="predicted"/>
<dbReference type="GO" id="GO:0005634">
    <property type="term" value="C:nucleus"/>
    <property type="evidence" value="ECO:0007669"/>
    <property type="project" value="InterPro"/>
</dbReference>
<dbReference type="InterPro" id="IPR016024">
    <property type="entry name" value="ARM-type_fold"/>
</dbReference>
<gene>
    <name evidence="2" type="ORF">WR25_26500</name>
</gene>
<dbReference type="Proteomes" id="UP000218231">
    <property type="component" value="Unassembled WGS sequence"/>
</dbReference>
<dbReference type="InterPro" id="IPR011989">
    <property type="entry name" value="ARM-like"/>
</dbReference>
<dbReference type="Gene3D" id="1.25.10.10">
    <property type="entry name" value="Leucine-rich Repeat Variant"/>
    <property type="match status" value="1"/>
</dbReference>
<organism evidence="2 3">
    <name type="scientific">Diploscapter pachys</name>
    <dbReference type="NCBI Taxonomy" id="2018661"/>
    <lineage>
        <taxon>Eukaryota</taxon>
        <taxon>Metazoa</taxon>
        <taxon>Ecdysozoa</taxon>
        <taxon>Nematoda</taxon>
        <taxon>Chromadorea</taxon>
        <taxon>Rhabditida</taxon>
        <taxon>Rhabditina</taxon>
        <taxon>Rhabditomorpha</taxon>
        <taxon>Rhabditoidea</taxon>
        <taxon>Rhabditidae</taxon>
        <taxon>Diploscapter</taxon>
    </lineage>
</organism>
<dbReference type="SUPFAM" id="SSF48371">
    <property type="entry name" value="ARM repeat"/>
    <property type="match status" value="1"/>
</dbReference>
<protein>
    <submittedName>
        <fullName evidence="2">Uncharacterized protein</fullName>
    </submittedName>
</protein>
<dbReference type="PANTHER" id="PTHR16199:SF4">
    <property type="entry name" value="CONDENSIN-2 COMPLEX SUBUNIT G2"/>
    <property type="match status" value="1"/>
</dbReference>
<feature type="region of interest" description="Disordered" evidence="1">
    <location>
        <begin position="481"/>
        <end position="502"/>
    </location>
</feature>
<dbReference type="InterPro" id="IPR024741">
    <property type="entry name" value="Condensin2_G2"/>
</dbReference>
<sequence length="1083" mass="123949">MEQRLSRKKVAFRDETGGDLEYGPSGQNTQKFLALLPSILSRRPTPQLHSDRSIGSSRLPSLEPEDRSAARRLIEGALERAGKMGQKKAVTEVWKHSEEILENCKLELLFKAFAEPSIIKSEDGIKFAALVVPKLGEAIIWRILTTKIVGGRLTKSDLNNYGEVIARACKNASGDEKKLKAIGREIIKPVIDAAINATESISSNLLENFVFSKNCKFQILEPLSTKRFTKGSNLNGVLYLAAKQPLLRQLDEPGRNLEILKEQAKWMQTCLEHRNFAVKLEAIKQLFKVLSLNYALLDRAYRAETLAKMVKMTLTDGNEQIRLAFVSGLNRLCVVPETNTLIVKILERVVDFIEEPRENVRLQFTAFIANFQKRIKKYEFDDLLPIKRIFTRMMLETSAKIQPQLAQIIFQKYGLLDSNMKEVQNYVFQMSQFGRVPVLRYYSSLVKADIVKVHQAVSHIRILAMCVGKILMKDRRHDDDITDSEATGNDSAKERIKVEEDSPASERHLFTLEMIITLTNSLQKMKLHSAEDEFERNCLDKILEALFKRLFKMYSNTSLLGATMAIGCLLRGESAKKMAATIIGVLRKGDFPDNFPLGASIEMAARGDVKGLVGFIGEGLDVIPELIKRDDTPISSPIKKRPRVSSSDENLLEPDGEIKDDEMSEMDDAIRDLQRSFEYLKLLISSETCQLIFKGRAEALDGLEEIFKKLKPLNQLVTKFLNRMAKSNFPSMLRTTVFSQKDFMDLLIDGIRIKHTIAIQIHAFEVGQCIIASRIDLMKIWSAELAWFQEKITPNAEFEEQPDTMISPARRTTREGQMLEANCLAQDILSTILDGSNYAVKFYERLTDDSSRMTDLDVDRYEVRQKFLLRIVELLDLPSETAFLPPSFMVPYFTLAENIVQVESEFPDDIWAIYMDFIQFAPKWIKAYSDRFDVKEISAIALSYESLMVELTENRQLQLNDEIVEEITAFIAKRVVARVVERREDLFASDEGPLECLKWDRCLQILLDAAIFACRRIFRSFMALFYDYVQAWKWEREKVAFSFIVEQTNFQKFQNRYQFFVAVTVLLKYVDASAKPKQFKGKI</sequence>
<dbReference type="EMBL" id="LIAE01006707">
    <property type="protein sequence ID" value="PAV86010.1"/>
    <property type="molecule type" value="Genomic_DNA"/>
</dbReference>
<accession>A0A2A2LIQ3</accession>
<keyword evidence="3" id="KW-1185">Reference proteome</keyword>
<reference evidence="2 3" key="1">
    <citation type="journal article" date="2017" name="Curr. Biol.">
        <title>Genome architecture and evolution of a unichromosomal asexual nematode.</title>
        <authorList>
            <person name="Fradin H."/>
            <person name="Zegar C."/>
            <person name="Gutwein M."/>
            <person name="Lucas J."/>
            <person name="Kovtun M."/>
            <person name="Corcoran D."/>
            <person name="Baugh L.R."/>
            <person name="Kiontke K."/>
            <person name="Gunsalus K."/>
            <person name="Fitch D.H."/>
            <person name="Piano F."/>
        </authorList>
    </citation>
    <scope>NUCLEOTIDE SEQUENCE [LARGE SCALE GENOMIC DNA]</scope>
    <source>
        <strain evidence="2">PF1309</strain>
    </source>
</reference>
<feature type="region of interest" description="Disordered" evidence="1">
    <location>
        <begin position="43"/>
        <end position="67"/>
    </location>
</feature>
<feature type="compositionally biased region" description="Basic and acidic residues" evidence="1">
    <location>
        <begin position="491"/>
        <end position="502"/>
    </location>
</feature>
<comment type="caution">
    <text evidence="2">The sequence shown here is derived from an EMBL/GenBank/DDBJ whole genome shotgun (WGS) entry which is preliminary data.</text>
</comment>
<name>A0A2A2LIQ3_9BILA</name>
<dbReference type="Pfam" id="PF12422">
    <property type="entry name" value="Condensin2nSMC"/>
    <property type="match status" value="1"/>
</dbReference>
<feature type="compositionally biased region" description="Basic and acidic residues" evidence="1">
    <location>
        <begin position="1"/>
        <end position="16"/>
    </location>
</feature>
<feature type="region of interest" description="Disordered" evidence="1">
    <location>
        <begin position="637"/>
        <end position="656"/>
    </location>
</feature>
<dbReference type="GO" id="GO:0000796">
    <property type="term" value="C:condensin complex"/>
    <property type="evidence" value="ECO:0007669"/>
    <property type="project" value="TreeGrafter"/>
</dbReference>
<dbReference type="GO" id="GO:0000070">
    <property type="term" value="P:mitotic sister chromatid segregation"/>
    <property type="evidence" value="ECO:0007669"/>
    <property type="project" value="TreeGrafter"/>
</dbReference>
<dbReference type="STRING" id="2018661.A0A2A2LIQ3"/>
<evidence type="ECO:0000313" key="2">
    <source>
        <dbReference type="EMBL" id="PAV86010.1"/>
    </source>
</evidence>